<dbReference type="InterPro" id="IPR010982">
    <property type="entry name" value="Lambda_DNA-bd_dom_sf"/>
</dbReference>
<name>A0A2S4MH82_9HYPH</name>
<keyword evidence="3" id="KW-1185">Reference proteome</keyword>
<dbReference type="SMART" id="SM00530">
    <property type="entry name" value="HTH_XRE"/>
    <property type="match status" value="1"/>
</dbReference>
<dbReference type="AlphaFoldDB" id="A0A2S4MH82"/>
<dbReference type="RefSeq" id="WP_103717303.1">
    <property type="nucleotide sequence ID" value="NZ_PQFZ01000003.1"/>
</dbReference>
<evidence type="ECO:0000259" key="1">
    <source>
        <dbReference type="PROSITE" id="PS50943"/>
    </source>
</evidence>
<dbReference type="SUPFAM" id="SSF47413">
    <property type="entry name" value="lambda repressor-like DNA-binding domains"/>
    <property type="match status" value="1"/>
</dbReference>
<feature type="domain" description="HTH cro/C1-type" evidence="1">
    <location>
        <begin position="82"/>
        <end position="135"/>
    </location>
</feature>
<protein>
    <submittedName>
        <fullName evidence="2">Helix-turn-helix protein</fullName>
    </submittedName>
</protein>
<dbReference type="EMBL" id="PQFZ01000003">
    <property type="protein sequence ID" value="POR54092.1"/>
    <property type="molecule type" value="Genomic_DNA"/>
</dbReference>
<reference evidence="2 3" key="1">
    <citation type="submission" date="2018-01" db="EMBL/GenBank/DDBJ databases">
        <title>Genomic Encyclopedia of Type Strains, Phase III (KMG-III): the genomes of soil and plant-associated and newly described type strains.</title>
        <authorList>
            <person name="Whitman W."/>
        </authorList>
    </citation>
    <scope>NUCLEOTIDE SEQUENCE [LARGE SCALE GENOMIC DNA]</scope>
    <source>
        <strain evidence="2 3">1131</strain>
    </source>
</reference>
<dbReference type="PROSITE" id="PS50943">
    <property type="entry name" value="HTH_CROC1"/>
    <property type="match status" value="1"/>
</dbReference>
<accession>A0A2S4MH82</accession>
<dbReference type="OrthoDB" id="407979at2"/>
<sequence>MIGSRGGLSKSTFYRWWREMQEGRASGLGNPQEIHYGIKRADLERVLFEERLAEQARAKSARIDYPSPSLEERLSNGTSVYRAWRESRGLTISDLSAETGIPARYLDQIENLTRSPKVEQLALIAAALDVELAAFSQPVRR</sequence>
<dbReference type="Gene3D" id="1.10.260.40">
    <property type="entry name" value="lambda repressor-like DNA-binding domains"/>
    <property type="match status" value="1"/>
</dbReference>
<gene>
    <name evidence="2" type="ORF">CYD53_103190</name>
</gene>
<dbReference type="GO" id="GO:0003677">
    <property type="term" value="F:DNA binding"/>
    <property type="evidence" value="ECO:0007669"/>
    <property type="project" value="InterPro"/>
</dbReference>
<evidence type="ECO:0000313" key="2">
    <source>
        <dbReference type="EMBL" id="POR54092.1"/>
    </source>
</evidence>
<dbReference type="Proteomes" id="UP000236919">
    <property type="component" value="Unassembled WGS sequence"/>
</dbReference>
<evidence type="ECO:0000313" key="3">
    <source>
        <dbReference type="Proteomes" id="UP000236919"/>
    </source>
</evidence>
<proteinExistence type="predicted"/>
<dbReference type="CDD" id="cd00093">
    <property type="entry name" value="HTH_XRE"/>
    <property type="match status" value="1"/>
</dbReference>
<dbReference type="Pfam" id="PF01381">
    <property type="entry name" value="HTH_3"/>
    <property type="match status" value="1"/>
</dbReference>
<comment type="caution">
    <text evidence="2">The sequence shown here is derived from an EMBL/GenBank/DDBJ whole genome shotgun (WGS) entry which is preliminary data.</text>
</comment>
<dbReference type="InterPro" id="IPR001387">
    <property type="entry name" value="Cro/C1-type_HTH"/>
</dbReference>
<organism evidence="2 3">
    <name type="scientific">Bosea psychrotolerans</name>
    <dbReference type="NCBI Taxonomy" id="1871628"/>
    <lineage>
        <taxon>Bacteria</taxon>
        <taxon>Pseudomonadati</taxon>
        <taxon>Pseudomonadota</taxon>
        <taxon>Alphaproteobacteria</taxon>
        <taxon>Hyphomicrobiales</taxon>
        <taxon>Boseaceae</taxon>
        <taxon>Bosea</taxon>
    </lineage>
</organism>